<keyword evidence="1" id="KW-1133">Transmembrane helix</keyword>
<dbReference type="RefSeq" id="YP_009212363.1">
    <property type="nucleotide sequence ID" value="NC_028945.1"/>
</dbReference>
<organism evidence="2 3">
    <name type="scientific">Sinorhizobium phage phiN3</name>
    <dbReference type="NCBI Taxonomy" id="1647405"/>
    <lineage>
        <taxon>Viruses</taxon>
        <taxon>Duplodnaviria</taxon>
        <taxon>Heunggongvirae</taxon>
        <taxon>Uroviricota</taxon>
        <taxon>Caudoviricetes</taxon>
        <taxon>Emdodecavirus</taxon>
        <taxon>Emdodecavirus N3</taxon>
    </lineage>
</organism>
<proteinExistence type="predicted"/>
<reference evidence="2 3" key="1">
    <citation type="submission" date="2015-04" db="EMBL/GenBank/DDBJ databases">
        <authorList>
            <person name="Hodson T.S."/>
            <person name="Hyde J.R."/>
            <person name="Schouten J.T."/>
            <person name="Crockett J.T."/>
            <person name="Smith T.A."/>
            <person name="Merrill B.D."/>
            <person name="Crook M.B."/>
            <person name="Griffitts J.S."/>
            <person name="Burnett S.H."/>
            <person name="Grose J.H."/>
            <person name="Breakwell D.P."/>
        </authorList>
    </citation>
    <scope>NUCLEOTIDE SEQUENCE [LARGE SCALE GENOMIC DNA]</scope>
</reference>
<dbReference type="KEGG" id="vg:26638852"/>
<sequence>MILFKLISGLITFAFWCTIFAAIAIVLVVDKDGSLSIVPEKPRENRFHQGGGLIIPDVDTRRY</sequence>
<evidence type="ECO:0008006" key="4">
    <source>
        <dbReference type="Google" id="ProtNLM"/>
    </source>
</evidence>
<keyword evidence="1" id="KW-0812">Transmembrane</keyword>
<dbReference type="Proteomes" id="UP000202958">
    <property type="component" value="Segment"/>
</dbReference>
<protein>
    <recommendedName>
        <fullName evidence="4">Transmembrane protein</fullName>
    </recommendedName>
</protein>
<accession>A0A0F6SJ10</accession>
<evidence type="ECO:0000256" key="1">
    <source>
        <dbReference type="SAM" id="Phobius"/>
    </source>
</evidence>
<keyword evidence="1" id="KW-0472">Membrane</keyword>
<gene>
    <name evidence="2" type="ORF">PHIN3_123</name>
</gene>
<dbReference type="EMBL" id="KR052482">
    <property type="protein sequence ID" value="AKF13388.1"/>
    <property type="molecule type" value="Genomic_DNA"/>
</dbReference>
<feature type="transmembrane region" description="Helical" evidence="1">
    <location>
        <begin position="6"/>
        <end position="29"/>
    </location>
</feature>
<evidence type="ECO:0000313" key="2">
    <source>
        <dbReference type="EMBL" id="AKF13388.1"/>
    </source>
</evidence>
<evidence type="ECO:0000313" key="3">
    <source>
        <dbReference type="Proteomes" id="UP000202958"/>
    </source>
</evidence>
<name>A0A0F6SJ10_9CAUD</name>
<dbReference type="GeneID" id="26638852"/>
<keyword evidence="3" id="KW-1185">Reference proteome</keyword>